<dbReference type="Pfam" id="PF01790">
    <property type="entry name" value="LGT"/>
    <property type="match status" value="1"/>
</dbReference>
<evidence type="ECO:0000256" key="4">
    <source>
        <dbReference type="ARBA" id="ARBA00022692"/>
    </source>
</evidence>
<gene>
    <name evidence="7" type="primary">lgt</name>
    <name evidence="8" type="ORF">SAMN05216200_10923</name>
</gene>
<keyword evidence="2 7" id="KW-1003">Cell membrane</keyword>
<evidence type="ECO:0000313" key="9">
    <source>
        <dbReference type="Proteomes" id="UP000184066"/>
    </source>
</evidence>
<keyword evidence="5 7" id="KW-1133">Transmembrane helix</keyword>
<keyword evidence="8" id="KW-0449">Lipoprotein</keyword>
<feature type="binding site" evidence="7">
    <location>
        <position position="150"/>
    </location>
    <ligand>
        <name>a 1,2-diacyl-sn-glycero-3-phospho-(1'-sn-glycerol)</name>
        <dbReference type="ChEBI" id="CHEBI:64716"/>
    </ligand>
</feature>
<dbReference type="STRING" id="1189325.SAMN04488119_10999"/>
<dbReference type="InterPro" id="IPR001640">
    <property type="entry name" value="Lgt"/>
</dbReference>
<dbReference type="UniPathway" id="UPA00664"/>
<feature type="transmembrane region" description="Helical" evidence="7">
    <location>
        <begin position="27"/>
        <end position="47"/>
    </location>
</feature>
<comment type="catalytic activity">
    <reaction evidence="7">
        <text>L-cysteinyl-[prolipoprotein] + a 1,2-diacyl-sn-glycero-3-phospho-(1'-sn-glycerol) = an S-1,2-diacyl-sn-glyceryl-L-cysteinyl-[prolipoprotein] + sn-glycerol 1-phosphate + H(+)</text>
        <dbReference type="Rhea" id="RHEA:56712"/>
        <dbReference type="Rhea" id="RHEA-COMP:14679"/>
        <dbReference type="Rhea" id="RHEA-COMP:14680"/>
        <dbReference type="ChEBI" id="CHEBI:15378"/>
        <dbReference type="ChEBI" id="CHEBI:29950"/>
        <dbReference type="ChEBI" id="CHEBI:57685"/>
        <dbReference type="ChEBI" id="CHEBI:64716"/>
        <dbReference type="ChEBI" id="CHEBI:140658"/>
        <dbReference type="EC" id="2.5.1.145"/>
    </reaction>
</comment>
<comment type="pathway">
    <text evidence="7">Protein modification; lipoprotein biosynthesis (diacylglyceryl transfer).</text>
</comment>
<feature type="transmembrane region" description="Helical" evidence="7">
    <location>
        <begin position="261"/>
        <end position="281"/>
    </location>
</feature>
<dbReference type="PANTHER" id="PTHR30589:SF0">
    <property type="entry name" value="PHOSPHATIDYLGLYCEROL--PROLIPOPROTEIN DIACYLGLYCERYL TRANSFERASE"/>
    <property type="match status" value="1"/>
</dbReference>
<comment type="similarity">
    <text evidence="1 7">Belongs to the Lgt family.</text>
</comment>
<dbReference type="AlphaFoldDB" id="A0A1M7TRI0"/>
<organism evidence="8 9">
    <name type="scientific">Oceanicella actignis</name>
    <dbReference type="NCBI Taxonomy" id="1189325"/>
    <lineage>
        <taxon>Bacteria</taxon>
        <taxon>Pseudomonadati</taxon>
        <taxon>Pseudomonadota</taxon>
        <taxon>Alphaproteobacteria</taxon>
        <taxon>Rhodobacterales</taxon>
        <taxon>Paracoccaceae</taxon>
        <taxon>Oceanicella</taxon>
    </lineage>
</organism>
<dbReference type="PANTHER" id="PTHR30589">
    <property type="entry name" value="PROLIPOPROTEIN DIACYLGLYCERYL TRANSFERASE"/>
    <property type="match status" value="1"/>
</dbReference>
<feature type="transmembrane region" description="Helical" evidence="7">
    <location>
        <begin position="67"/>
        <end position="87"/>
    </location>
</feature>
<name>A0A1M7TRI0_9RHOB</name>
<reference evidence="8 9" key="1">
    <citation type="submission" date="2016-12" db="EMBL/GenBank/DDBJ databases">
        <authorList>
            <person name="Song W.-J."/>
            <person name="Kurnit D.M."/>
        </authorList>
    </citation>
    <scope>NUCLEOTIDE SEQUENCE [LARGE SCALE GENOMIC DNA]</scope>
    <source>
        <strain evidence="8 9">CGMCC 1.10808</strain>
    </source>
</reference>
<dbReference type="RefSeq" id="WP_072747981.1">
    <property type="nucleotide sequence ID" value="NZ_FOHL01000009.1"/>
</dbReference>
<keyword evidence="9" id="KW-1185">Reference proteome</keyword>
<evidence type="ECO:0000256" key="5">
    <source>
        <dbReference type="ARBA" id="ARBA00022989"/>
    </source>
</evidence>
<dbReference type="NCBIfam" id="TIGR00544">
    <property type="entry name" value="lgt"/>
    <property type="match status" value="1"/>
</dbReference>
<protein>
    <recommendedName>
        <fullName evidence="7">Phosphatidylglycerol--prolipoprotein diacylglyceryl transferase</fullName>
        <ecNumber evidence="7">2.5.1.145</ecNumber>
    </recommendedName>
</protein>
<keyword evidence="3 7" id="KW-0808">Transferase</keyword>
<evidence type="ECO:0000313" key="8">
    <source>
        <dbReference type="EMBL" id="SHN73341.1"/>
    </source>
</evidence>
<dbReference type="EC" id="2.5.1.145" evidence="7"/>
<comment type="subcellular location">
    <subcellularLocation>
        <location evidence="7">Cell membrane</location>
        <topology evidence="7">Multi-pass membrane protein</topology>
    </subcellularLocation>
</comment>
<comment type="function">
    <text evidence="7">Catalyzes the transfer of the diacylglyceryl group from phosphatidylglycerol to the sulfhydryl group of the N-terminal cysteine of a prolipoprotein, the first step in the formation of mature lipoproteins.</text>
</comment>
<sequence length="294" mass="31839">MLAIPFPDIDPAIFTIELGGLSFSLRWYALAYIAGLALGWRYVTWLVRRPQLWRGAPPMTPEQTEELLTWMVAGVILGGRLGFVLFYQPEYFLQHPWQILQLWNGGMSFHGGFLGVAVGVIGFCRARGLPLASVGDCVAMAAPIGLLFGRVANFINGELWGRVTDVPWAVIFPTGGGAPRHPSQLYEAALEGALLFALMWWLGTRRGWLRRPGAMIGAFLLGYGCARAFVELFRQPDAYFQTPDNPMGYALRLGAEGGLTMGQLLSLPMIAAGAAVLALAWRRAGAGRAGGGAA</sequence>
<evidence type="ECO:0000256" key="7">
    <source>
        <dbReference type="HAMAP-Rule" id="MF_01147"/>
    </source>
</evidence>
<evidence type="ECO:0000256" key="3">
    <source>
        <dbReference type="ARBA" id="ARBA00022679"/>
    </source>
</evidence>
<dbReference type="Proteomes" id="UP000184066">
    <property type="component" value="Unassembled WGS sequence"/>
</dbReference>
<dbReference type="GO" id="GO:0008961">
    <property type="term" value="F:phosphatidylglycerol-prolipoprotein diacylglyceryl transferase activity"/>
    <property type="evidence" value="ECO:0007669"/>
    <property type="project" value="UniProtKB-UniRule"/>
</dbReference>
<dbReference type="GO" id="GO:0005886">
    <property type="term" value="C:plasma membrane"/>
    <property type="evidence" value="ECO:0007669"/>
    <property type="project" value="UniProtKB-SubCell"/>
</dbReference>
<dbReference type="OrthoDB" id="871140at2"/>
<evidence type="ECO:0000256" key="2">
    <source>
        <dbReference type="ARBA" id="ARBA00022475"/>
    </source>
</evidence>
<dbReference type="EMBL" id="FRDL01000009">
    <property type="protein sequence ID" value="SHN73341.1"/>
    <property type="molecule type" value="Genomic_DNA"/>
</dbReference>
<evidence type="ECO:0000256" key="1">
    <source>
        <dbReference type="ARBA" id="ARBA00007150"/>
    </source>
</evidence>
<keyword evidence="4 7" id="KW-0812">Transmembrane</keyword>
<dbReference type="GO" id="GO:0042158">
    <property type="term" value="P:lipoprotein biosynthetic process"/>
    <property type="evidence" value="ECO:0007669"/>
    <property type="project" value="UniProtKB-UniRule"/>
</dbReference>
<feature type="transmembrane region" description="Helical" evidence="7">
    <location>
        <begin position="214"/>
        <end position="230"/>
    </location>
</feature>
<proteinExistence type="inferred from homology"/>
<feature type="transmembrane region" description="Helical" evidence="7">
    <location>
        <begin position="107"/>
        <end position="124"/>
    </location>
</feature>
<dbReference type="HAMAP" id="MF_01147">
    <property type="entry name" value="Lgt"/>
    <property type="match status" value="1"/>
</dbReference>
<keyword evidence="6 7" id="KW-0472">Membrane</keyword>
<dbReference type="PROSITE" id="PS01311">
    <property type="entry name" value="LGT"/>
    <property type="match status" value="1"/>
</dbReference>
<evidence type="ECO:0000256" key="6">
    <source>
        <dbReference type="ARBA" id="ARBA00023136"/>
    </source>
</evidence>
<accession>A0A1M7TRI0</accession>